<protein>
    <recommendedName>
        <fullName evidence="9">Pycsar effector protein domain-containing protein</fullName>
    </recommendedName>
</protein>
<evidence type="ECO:0000256" key="8">
    <source>
        <dbReference type="SAM" id="Phobius"/>
    </source>
</evidence>
<keyword evidence="6" id="KW-0051">Antiviral defense</keyword>
<comment type="caution">
    <text evidence="10">The sequence shown here is derived from an EMBL/GenBank/DDBJ whole genome shotgun (WGS) entry which is preliminary data.</text>
</comment>
<keyword evidence="5 8" id="KW-1133">Transmembrane helix</keyword>
<evidence type="ECO:0000313" key="11">
    <source>
        <dbReference type="Proteomes" id="UP000177325"/>
    </source>
</evidence>
<dbReference type="AlphaFoldDB" id="A0A1F6FFI7"/>
<reference evidence="10 11" key="1">
    <citation type="journal article" date="2016" name="Nat. Commun.">
        <title>Thousands of microbial genomes shed light on interconnected biogeochemical processes in an aquifer system.</title>
        <authorList>
            <person name="Anantharaman K."/>
            <person name="Brown C.T."/>
            <person name="Hug L.A."/>
            <person name="Sharon I."/>
            <person name="Castelle C.J."/>
            <person name="Probst A.J."/>
            <person name="Thomas B.C."/>
            <person name="Singh A."/>
            <person name="Wilkins M.J."/>
            <person name="Karaoz U."/>
            <person name="Brodie E.L."/>
            <person name="Williams K.H."/>
            <person name="Hubbard S.S."/>
            <person name="Banfield J.F."/>
        </authorList>
    </citation>
    <scope>NUCLEOTIDE SEQUENCE [LARGE SCALE GENOMIC DNA]</scope>
</reference>
<evidence type="ECO:0000256" key="7">
    <source>
        <dbReference type="ARBA" id="ARBA00023136"/>
    </source>
</evidence>
<sequence length="172" mass="19613">MKLNLLMDKQMLESNLNRVQEWIRAADNKVSILLAIEGILITLILSDSMLAYVKTIQQNSFTITILIGSLVFLFVSSYKATLTIVPRLSRKNMKASLLFFGSISTMELKDFDKKIKEMDEKQYINQIIEQIHISSIIASSKHHNFKDSVIALSVSLILLGAAWFTQFYPYGF</sequence>
<dbReference type="GO" id="GO:0005886">
    <property type="term" value="C:plasma membrane"/>
    <property type="evidence" value="ECO:0007669"/>
    <property type="project" value="UniProtKB-SubCell"/>
</dbReference>
<dbReference type="Pfam" id="PF18967">
    <property type="entry name" value="PycTM"/>
    <property type="match status" value="1"/>
</dbReference>
<comment type="subcellular location">
    <subcellularLocation>
        <location evidence="1">Cell membrane</location>
    </subcellularLocation>
</comment>
<accession>A0A1F6FFI7</accession>
<dbReference type="InterPro" id="IPR043760">
    <property type="entry name" value="PycTM_dom"/>
</dbReference>
<evidence type="ECO:0000256" key="2">
    <source>
        <dbReference type="ARBA" id="ARBA00022475"/>
    </source>
</evidence>
<evidence type="ECO:0000256" key="5">
    <source>
        <dbReference type="ARBA" id="ARBA00022989"/>
    </source>
</evidence>
<proteinExistence type="predicted"/>
<evidence type="ECO:0000256" key="3">
    <source>
        <dbReference type="ARBA" id="ARBA00022692"/>
    </source>
</evidence>
<dbReference type="EMBL" id="MFMM01000001">
    <property type="protein sequence ID" value="OGG84632.1"/>
    <property type="molecule type" value="Genomic_DNA"/>
</dbReference>
<keyword evidence="4" id="KW-0547">Nucleotide-binding</keyword>
<feature type="domain" description="Pycsar effector protein" evidence="9">
    <location>
        <begin position="12"/>
        <end position="164"/>
    </location>
</feature>
<evidence type="ECO:0000256" key="6">
    <source>
        <dbReference type="ARBA" id="ARBA00023118"/>
    </source>
</evidence>
<gene>
    <name evidence="10" type="ORF">A3G90_00920</name>
</gene>
<organism evidence="10 11">
    <name type="scientific">Candidatus Kaiserbacteria bacterium RIFCSPLOWO2_12_FULL_45_26</name>
    <dbReference type="NCBI Taxonomy" id="1798525"/>
    <lineage>
        <taxon>Bacteria</taxon>
        <taxon>Candidatus Kaiseribacteriota</taxon>
    </lineage>
</organism>
<evidence type="ECO:0000259" key="9">
    <source>
        <dbReference type="Pfam" id="PF18967"/>
    </source>
</evidence>
<dbReference type="GO" id="GO:0000166">
    <property type="term" value="F:nucleotide binding"/>
    <property type="evidence" value="ECO:0007669"/>
    <property type="project" value="UniProtKB-KW"/>
</dbReference>
<feature type="transmembrane region" description="Helical" evidence="8">
    <location>
        <begin position="149"/>
        <end position="168"/>
    </location>
</feature>
<evidence type="ECO:0000256" key="1">
    <source>
        <dbReference type="ARBA" id="ARBA00004236"/>
    </source>
</evidence>
<keyword evidence="7 8" id="KW-0472">Membrane</keyword>
<dbReference type="GO" id="GO:0051607">
    <property type="term" value="P:defense response to virus"/>
    <property type="evidence" value="ECO:0007669"/>
    <property type="project" value="UniProtKB-KW"/>
</dbReference>
<dbReference type="Proteomes" id="UP000177325">
    <property type="component" value="Unassembled WGS sequence"/>
</dbReference>
<evidence type="ECO:0000313" key="10">
    <source>
        <dbReference type="EMBL" id="OGG84632.1"/>
    </source>
</evidence>
<dbReference type="STRING" id="1798525.A3G90_00920"/>
<feature type="transmembrane region" description="Helical" evidence="8">
    <location>
        <begin position="65"/>
        <end position="85"/>
    </location>
</feature>
<evidence type="ECO:0000256" key="4">
    <source>
        <dbReference type="ARBA" id="ARBA00022741"/>
    </source>
</evidence>
<feature type="transmembrane region" description="Helical" evidence="8">
    <location>
        <begin position="32"/>
        <end position="53"/>
    </location>
</feature>
<keyword evidence="3 8" id="KW-0812">Transmembrane</keyword>
<keyword evidence="2" id="KW-1003">Cell membrane</keyword>
<name>A0A1F6FFI7_9BACT</name>